<keyword evidence="8" id="KW-0175">Coiled coil</keyword>
<dbReference type="Gene3D" id="3.30.70.2170">
    <property type="match status" value="1"/>
</dbReference>
<dbReference type="STRING" id="1499967.U27_01834"/>
<dbReference type="AlphaFoldDB" id="A0A0S6W989"/>
<keyword evidence="6" id="KW-0406">Ion transport</keyword>
<keyword evidence="3" id="KW-0813">Transport</keyword>
<feature type="coiled-coil region" evidence="8">
    <location>
        <begin position="233"/>
        <end position="275"/>
    </location>
</feature>
<dbReference type="GO" id="GO:0051117">
    <property type="term" value="F:ATPase binding"/>
    <property type="evidence" value="ECO:0007669"/>
    <property type="project" value="TreeGrafter"/>
</dbReference>
<dbReference type="GO" id="GO:0016471">
    <property type="term" value="C:vacuolar proton-transporting V-type ATPase complex"/>
    <property type="evidence" value="ECO:0007669"/>
    <property type="project" value="TreeGrafter"/>
</dbReference>
<sequence>MFRPLEMVRVVLQVLHSDAAKVTHVIAKQGLFHLLDSRQFAKFAGQAKVGGEAFQSLVSRFSALDQELQNMFHTLSIHRTLRKDIEIEPTKEIDAIEDSVKRIRRDLSNLSGQLEQLEQQREEKAQQVELLRSIAANAPDLETIRKFTYFYRAIGFIASKDIPRFEASLESIHVVLVPLTTIERRTLITVLCSPKDKDVLERALKSAYVERIILPDIGQGSLDEVITQLDADLNNIAVKKSQLSRDLQNTQADVVEELQKLREKVSLALLILKAEVFYGKGTRSYVILGWIPKVQIETFKQEIMKVTEGRARFDVSEPELIEEVQQGKIKIPILFNNPLLIKPFESVVFNYGTQDYREIDPTPIVAITFLLMFGMMFGDVGHGIVLFALGYWVFKRFYQFMDYGIITMECGVSSVIFGLLYGSIFGVEHWLPALWLHPAENIGSLIKFAIGLGVVMISAAVILNIINSFHRKDYASGILGHYGIVGGLFYWITIGLGLKYAIYGNLGVSTEVLILFLAVPLGIIFFREPLSYLLFKHEGTEEKLFPEGIAMFVMESVIDVMDVVIRYLASTVSFVRTAAFALAHGGLFIAVFSLADILAQMKGGGLWYWLAIILGNVLIIALEGLVVSIQTIRLEYYEFFSKFFKGGGERFQPLKVE</sequence>
<dbReference type="GO" id="GO:0033179">
    <property type="term" value="C:proton-transporting V-type ATPase, V0 domain"/>
    <property type="evidence" value="ECO:0007669"/>
    <property type="project" value="InterPro"/>
</dbReference>
<evidence type="ECO:0000256" key="1">
    <source>
        <dbReference type="ARBA" id="ARBA00004141"/>
    </source>
</evidence>
<evidence type="ECO:0000256" key="4">
    <source>
        <dbReference type="ARBA" id="ARBA00022692"/>
    </source>
</evidence>
<evidence type="ECO:0000256" key="3">
    <source>
        <dbReference type="ARBA" id="ARBA00022448"/>
    </source>
</evidence>
<dbReference type="Gene3D" id="3.30.70.2750">
    <property type="match status" value="1"/>
</dbReference>
<dbReference type="GO" id="GO:0046961">
    <property type="term" value="F:proton-transporting ATPase activity, rotational mechanism"/>
    <property type="evidence" value="ECO:0007669"/>
    <property type="project" value="InterPro"/>
</dbReference>
<dbReference type="PANTHER" id="PTHR11629:SF63">
    <property type="entry name" value="V-TYPE PROTON ATPASE SUBUNIT A"/>
    <property type="match status" value="1"/>
</dbReference>
<feature type="transmembrane region" description="Helical" evidence="9">
    <location>
        <begin position="606"/>
        <end position="629"/>
    </location>
</feature>
<feature type="transmembrane region" description="Helical" evidence="9">
    <location>
        <begin position="574"/>
        <end position="594"/>
    </location>
</feature>
<name>A0A0S6W989_VECG1</name>
<evidence type="ECO:0000256" key="6">
    <source>
        <dbReference type="ARBA" id="ARBA00023065"/>
    </source>
</evidence>
<evidence type="ECO:0000256" key="9">
    <source>
        <dbReference type="SAM" id="Phobius"/>
    </source>
</evidence>
<keyword evidence="11" id="KW-1185">Reference proteome</keyword>
<evidence type="ECO:0000256" key="8">
    <source>
        <dbReference type="SAM" id="Coils"/>
    </source>
</evidence>
<dbReference type="InterPro" id="IPR002490">
    <property type="entry name" value="V-ATPase_116kDa_su"/>
</dbReference>
<proteinExistence type="inferred from homology"/>
<evidence type="ECO:0000313" key="10">
    <source>
        <dbReference type="EMBL" id="GAK55003.1"/>
    </source>
</evidence>
<keyword evidence="7 9" id="KW-0472">Membrane</keyword>
<reference evidence="10" key="1">
    <citation type="journal article" date="2015" name="PeerJ">
        <title>First genomic representation of candidate bacterial phylum KSB3 points to enhanced environmental sensing as a trigger of wastewater bulking.</title>
        <authorList>
            <person name="Sekiguchi Y."/>
            <person name="Ohashi A."/>
            <person name="Parks D.H."/>
            <person name="Yamauchi T."/>
            <person name="Tyson G.W."/>
            <person name="Hugenholtz P."/>
        </authorList>
    </citation>
    <scope>NUCLEOTIDE SEQUENCE [LARGE SCALE GENOMIC DNA]</scope>
</reference>
<feature type="coiled-coil region" evidence="8">
    <location>
        <begin position="93"/>
        <end position="134"/>
    </location>
</feature>
<keyword evidence="4 9" id="KW-0812">Transmembrane</keyword>
<comment type="similarity">
    <text evidence="2">Belongs to the V-ATPase 116 kDa subunit family.</text>
</comment>
<dbReference type="Gene3D" id="1.20.1460.20">
    <property type="match status" value="1"/>
</dbReference>
<dbReference type="HOGENOM" id="CLU_025558_0_1_0"/>
<feature type="transmembrane region" description="Helical" evidence="9">
    <location>
        <begin position="445"/>
        <end position="466"/>
    </location>
</feature>
<dbReference type="Pfam" id="PF01496">
    <property type="entry name" value="V_ATPase_I"/>
    <property type="match status" value="1"/>
</dbReference>
<accession>A0A0S6W989</accession>
<dbReference type="PANTHER" id="PTHR11629">
    <property type="entry name" value="VACUOLAR PROTON ATPASES"/>
    <property type="match status" value="1"/>
</dbReference>
<dbReference type="EMBL" id="DF820463">
    <property type="protein sequence ID" value="GAK55003.1"/>
    <property type="molecule type" value="Genomic_DNA"/>
</dbReference>
<dbReference type="eggNOG" id="COG1269">
    <property type="taxonomic scope" value="Bacteria"/>
</dbReference>
<feature type="transmembrane region" description="Helical" evidence="9">
    <location>
        <begin position="508"/>
        <end position="527"/>
    </location>
</feature>
<evidence type="ECO:0000256" key="5">
    <source>
        <dbReference type="ARBA" id="ARBA00022989"/>
    </source>
</evidence>
<dbReference type="Proteomes" id="UP000030661">
    <property type="component" value="Unassembled WGS sequence"/>
</dbReference>
<evidence type="ECO:0000256" key="7">
    <source>
        <dbReference type="ARBA" id="ARBA00023136"/>
    </source>
</evidence>
<dbReference type="GO" id="GO:0007035">
    <property type="term" value="P:vacuolar acidification"/>
    <property type="evidence" value="ECO:0007669"/>
    <property type="project" value="TreeGrafter"/>
</dbReference>
<gene>
    <name evidence="10" type="ORF">U27_01834</name>
</gene>
<feature type="transmembrane region" description="Helical" evidence="9">
    <location>
        <begin position="364"/>
        <end position="394"/>
    </location>
</feature>
<evidence type="ECO:0000256" key="2">
    <source>
        <dbReference type="ARBA" id="ARBA00009904"/>
    </source>
</evidence>
<keyword evidence="5 9" id="KW-1133">Transmembrane helix</keyword>
<comment type="subcellular location">
    <subcellularLocation>
        <location evidence="1">Membrane</location>
        <topology evidence="1">Multi-pass membrane protein</topology>
    </subcellularLocation>
</comment>
<evidence type="ECO:0000313" key="11">
    <source>
        <dbReference type="Proteomes" id="UP000030661"/>
    </source>
</evidence>
<feature type="transmembrane region" description="Helical" evidence="9">
    <location>
        <begin position="406"/>
        <end position="425"/>
    </location>
</feature>
<organism evidence="10">
    <name type="scientific">Vecturithrix granuli</name>
    <dbReference type="NCBI Taxonomy" id="1499967"/>
    <lineage>
        <taxon>Bacteria</taxon>
        <taxon>Candidatus Moduliflexota</taxon>
        <taxon>Candidatus Vecturitrichia</taxon>
        <taxon>Candidatus Vecturitrichales</taxon>
        <taxon>Candidatus Vecturitrichaceae</taxon>
        <taxon>Candidatus Vecturithrix</taxon>
    </lineage>
</organism>
<feature type="transmembrane region" description="Helical" evidence="9">
    <location>
        <begin position="478"/>
        <end position="502"/>
    </location>
</feature>
<protein>
    <submittedName>
        <fullName evidence="10">H(+)-transporting two-sector ATPase</fullName>
    </submittedName>
</protein>